<feature type="compositionally biased region" description="Polar residues" evidence="1">
    <location>
        <begin position="208"/>
        <end position="223"/>
    </location>
</feature>
<name>A0A1Y3B4S6_EURMA</name>
<feature type="compositionally biased region" description="Polar residues" evidence="1">
    <location>
        <begin position="230"/>
        <end position="242"/>
    </location>
</feature>
<feature type="non-terminal residue" evidence="3">
    <location>
        <position position="308"/>
    </location>
</feature>
<accession>A0A1Y3B4S6</accession>
<dbReference type="InterPro" id="IPR013087">
    <property type="entry name" value="Znf_C2H2_type"/>
</dbReference>
<feature type="compositionally biased region" description="Basic and acidic residues" evidence="1">
    <location>
        <begin position="278"/>
        <end position="289"/>
    </location>
</feature>
<organism evidence="3 4">
    <name type="scientific">Euroglyphus maynei</name>
    <name type="common">Mayne's house dust mite</name>
    <dbReference type="NCBI Taxonomy" id="6958"/>
    <lineage>
        <taxon>Eukaryota</taxon>
        <taxon>Metazoa</taxon>
        <taxon>Ecdysozoa</taxon>
        <taxon>Arthropoda</taxon>
        <taxon>Chelicerata</taxon>
        <taxon>Arachnida</taxon>
        <taxon>Acari</taxon>
        <taxon>Acariformes</taxon>
        <taxon>Sarcoptiformes</taxon>
        <taxon>Astigmata</taxon>
        <taxon>Psoroptidia</taxon>
        <taxon>Analgoidea</taxon>
        <taxon>Pyroglyphidae</taxon>
        <taxon>Pyroglyphinae</taxon>
        <taxon>Euroglyphus</taxon>
    </lineage>
</organism>
<comment type="caution">
    <text evidence="3">The sequence shown here is derived from an EMBL/GenBank/DDBJ whole genome shotgun (WGS) entry which is preliminary data.</text>
</comment>
<dbReference type="Proteomes" id="UP000194236">
    <property type="component" value="Unassembled WGS sequence"/>
</dbReference>
<proteinExistence type="predicted"/>
<protein>
    <recommendedName>
        <fullName evidence="2">C2H2-type domain-containing protein</fullName>
    </recommendedName>
</protein>
<dbReference type="EMBL" id="MUJZ01047874">
    <property type="protein sequence ID" value="OTF74275.1"/>
    <property type="molecule type" value="Genomic_DNA"/>
</dbReference>
<feature type="compositionally biased region" description="Polar residues" evidence="1">
    <location>
        <begin position="257"/>
        <end position="266"/>
    </location>
</feature>
<sequence length="308" mass="34487">MKNDNDSDHDENGKSNNNIDDDNDGKWLLSNNNNDKSNVQLQQQQSLIQKLFQSRFDASSITSTIPSATMTSTTTSSSGIINDDIIKLHPIYDGKNDRNCQSPFCKLKRRQHLHCNICNQAFTSYDRLIPHFTKHQSIMMMTPGMTPTSRDARMMDDVQSSSSQSQSILNSTNLTNEFFQLFLNNLMNFPSTTTTTSTTTASPMTTMNPGLSASSTLLQNSSKAEFPNPVSGNHRSISNSGSIKRRHSFSSDSSGSQTINDNNTVRNCKKQKQTNENNDDRNRASDHETSPNGYARFRFNEDCTFQSC</sequence>
<feature type="compositionally biased region" description="Basic and acidic residues" evidence="1">
    <location>
        <begin position="1"/>
        <end position="13"/>
    </location>
</feature>
<feature type="compositionally biased region" description="Low complexity" evidence="1">
    <location>
        <begin position="193"/>
        <end position="207"/>
    </location>
</feature>
<dbReference type="AlphaFoldDB" id="A0A1Y3B4S6"/>
<reference evidence="3 4" key="1">
    <citation type="submission" date="2017-03" db="EMBL/GenBank/DDBJ databases">
        <title>Genome Survey of Euroglyphus maynei.</title>
        <authorList>
            <person name="Arlian L.G."/>
            <person name="Morgan M.S."/>
            <person name="Rider S.D."/>
        </authorList>
    </citation>
    <scope>NUCLEOTIDE SEQUENCE [LARGE SCALE GENOMIC DNA]</scope>
    <source>
        <strain evidence="3">Arlian Lab</strain>
        <tissue evidence="3">Whole body</tissue>
    </source>
</reference>
<evidence type="ECO:0000313" key="4">
    <source>
        <dbReference type="Proteomes" id="UP000194236"/>
    </source>
</evidence>
<dbReference type="OrthoDB" id="10063916at2759"/>
<evidence type="ECO:0000256" key="1">
    <source>
        <dbReference type="SAM" id="MobiDB-lite"/>
    </source>
</evidence>
<feature type="domain" description="C2H2-type" evidence="2">
    <location>
        <begin position="115"/>
        <end position="135"/>
    </location>
</feature>
<feature type="region of interest" description="Disordered" evidence="1">
    <location>
        <begin position="1"/>
        <end position="34"/>
    </location>
</feature>
<evidence type="ECO:0000313" key="3">
    <source>
        <dbReference type="EMBL" id="OTF74275.1"/>
    </source>
</evidence>
<feature type="region of interest" description="Disordered" evidence="1">
    <location>
        <begin position="193"/>
        <end position="294"/>
    </location>
</feature>
<keyword evidence="4" id="KW-1185">Reference proteome</keyword>
<dbReference type="PROSITE" id="PS00028">
    <property type="entry name" value="ZINC_FINGER_C2H2_1"/>
    <property type="match status" value="1"/>
</dbReference>
<evidence type="ECO:0000259" key="2">
    <source>
        <dbReference type="PROSITE" id="PS00028"/>
    </source>
</evidence>
<gene>
    <name evidence="3" type="ORF">BLA29_007704</name>
</gene>